<reference evidence="3 4" key="2">
    <citation type="journal article" date="2011" name="Stand. Genomic Sci.">
        <title>Complete genome sequence of Ferroglobus placidus AEDII12DO.</title>
        <authorList>
            <person name="Anderson I."/>
            <person name="Risso C."/>
            <person name="Holmes D."/>
            <person name="Lucas S."/>
            <person name="Copeland A."/>
            <person name="Lapidus A."/>
            <person name="Cheng J.F."/>
            <person name="Bruce D."/>
            <person name="Goodwin L."/>
            <person name="Pitluck S."/>
            <person name="Saunders E."/>
            <person name="Brettin T."/>
            <person name="Detter J.C."/>
            <person name="Han C."/>
            <person name="Tapia R."/>
            <person name="Larimer F."/>
            <person name="Land M."/>
            <person name="Hauser L."/>
            <person name="Woyke T."/>
            <person name="Lovley D."/>
            <person name="Kyrpides N."/>
            <person name="Ivanova N."/>
        </authorList>
    </citation>
    <scope>NUCLEOTIDE SEQUENCE [LARGE SCALE GENOMIC DNA]</scope>
    <source>
        <strain evidence="4">DSM 10642 / AEDII12DO</strain>
    </source>
</reference>
<dbReference type="InterPro" id="IPR038029">
    <property type="entry name" value="GbiG_N_sf"/>
</dbReference>
<dbReference type="Pfam" id="PF01890">
    <property type="entry name" value="CbiG_C"/>
    <property type="match status" value="1"/>
</dbReference>
<dbReference type="GO" id="GO:0009236">
    <property type="term" value="P:cobalamin biosynthetic process"/>
    <property type="evidence" value="ECO:0007669"/>
    <property type="project" value="InterPro"/>
</dbReference>
<dbReference type="PaxDb" id="589924-Ferp_2276"/>
<dbReference type="RefSeq" id="WP_012966737.1">
    <property type="nucleotide sequence ID" value="NC_013849.1"/>
</dbReference>
<feature type="domain" description="CobE/GbiG C-terminal" evidence="1">
    <location>
        <begin position="94"/>
        <end position="208"/>
    </location>
</feature>
<gene>
    <name evidence="3" type="ordered locus">Ferp_2276</name>
</gene>
<dbReference type="eggNOG" id="arCOG00651">
    <property type="taxonomic scope" value="Archaea"/>
</dbReference>
<dbReference type="EMBL" id="CP001899">
    <property type="protein sequence ID" value="ADC66400.1"/>
    <property type="molecule type" value="Genomic_DNA"/>
</dbReference>
<feature type="domain" description="Cobalamin synthesis G N-terminal" evidence="2">
    <location>
        <begin position="18"/>
        <end position="88"/>
    </location>
</feature>
<dbReference type="PANTHER" id="PTHR37477">
    <property type="entry name" value="COBALT-PRECORRIN-5A HYDROLASE"/>
    <property type="match status" value="1"/>
</dbReference>
<dbReference type="Gene3D" id="3.40.50.11220">
    <property type="match status" value="1"/>
</dbReference>
<name>D3S1D6_FERPA</name>
<reference evidence="4" key="1">
    <citation type="submission" date="2010-02" db="EMBL/GenBank/DDBJ databases">
        <title>Complete sequence of Ferroglobus placidus DSM 10642.</title>
        <authorList>
            <consortium name="US DOE Joint Genome Institute"/>
            <person name="Lucas S."/>
            <person name="Copeland A."/>
            <person name="Lapidus A."/>
            <person name="Cheng J.-F."/>
            <person name="Bruce D."/>
            <person name="Goodwin L."/>
            <person name="Pitluck S."/>
            <person name="Saunders E."/>
            <person name="Brettin T."/>
            <person name="Detter J.C."/>
            <person name="Han C."/>
            <person name="Tapia R."/>
            <person name="Larimer F."/>
            <person name="Land M."/>
            <person name="Hauser L."/>
            <person name="Kyrpides N."/>
            <person name="Ivanova N."/>
            <person name="Holmes D."/>
            <person name="Lovley D."/>
            <person name="Kyrpides N."/>
            <person name="Anderson I.J."/>
            <person name="Woyke T."/>
        </authorList>
    </citation>
    <scope>NUCLEOTIDE SEQUENCE [LARGE SCALE GENOMIC DNA]</scope>
    <source>
        <strain evidence="4">DSM 10642 / AEDII12DO</strain>
    </source>
</reference>
<dbReference type="HOGENOM" id="CLU_028397_0_2_2"/>
<dbReference type="PANTHER" id="PTHR37477:SF1">
    <property type="entry name" value="COBALT-PRECORRIN-5A HYDROLASE"/>
    <property type="match status" value="1"/>
</dbReference>
<dbReference type="InterPro" id="IPR002750">
    <property type="entry name" value="CobE/GbiG_C"/>
</dbReference>
<proteinExistence type="predicted"/>
<keyword evidence="4" id="KW-1185">Reference proteome</keyword>
<dbReference type="InterPro" id="IPR021744">
    <property type="entry name" value="CbiG_N"/>
</dbReference>
<dbReference type="InterPro" id="IPR052553">
    <property type="entry name" value="CbiG_hydrolase"/>
</dbReference>
<protein>
    <submittedName>
        <fullName evidence="3">Cobalamin (Vitamin B12) biosynthesis CbiG protein</fullName>
    </submittedName>
</protein>
<accession>D3S1D6</accession>
<dbReference type="STRING" id="589924.Ferp_2276"/>
<dbReference type="Gene3D" id="3.30.420.180">
    <property type="entry name" value="CobE/GbiG C-terminal domain"/>
    <property type="match status" value="1"/>
</dbReference>
<evidence type="ECO:0000259" key="1">
    <source>
        <dbReference type="Pfam" id="PF01890"/>
    </source>
</evidence>
<dbReference type="SUPFAM" id="SSF159672">
    <property type="entry name" value="CbiG N-terminal domain-like"/>
    <property type="match status" value="1"/>
</dbReference>
<sequence length="209" mass="23008">MKADLFFYEKGIWEKVIDYDCIVAMMPSGIVVRQMCPLLKSKWEDPAIVIVDKSMSYAIPILGGHHGGNEVAKKLEGMGMKAVITTAMEFQEGLFVGLGCRRGIKAEEIFKAVKNALEEIGGRFEDVVAFATAELKRNEKGLIEFADKLKKPLIFLKKEELNSVKVGKSKAEIVGLNSVAEAAAVYISKKKELILPKRVYGGVTVAIAR</sequence>
<organism evidence="3 4">
    <name type="scientific">Ferroglobus placidus (strain DSM 10642 / AEDII12DO)</name>
    <dbReference type="NCBI Taxonomy" id="589924"/>
    <lineage>
        <taxon>Archaea</taxon>
        <taxon>Methanobacteriati</taxon>
        <taxon>Methanobacteriota</taxon>
        <taxon>Archaeoglobi</taxon>
        <taxon>Archaeoglobales</taxon>
        <taxon>Archaeoglobaceae</taxon>
        <taxon>Ferroglobus</taxon>
    </lineage>
</organism>
<dbReference type="Pfam" id="PF11760">
    <property type="entry name" value="CbiG_N"/>
    <property type="match status" value="1"/>
</dbReference>
<dbReference type="SUPFAM" id="SSF159664">
    <property type="entry name" value="CobE/GbiG C-terminal domain-like"/>
    <property type="match status" value="1"/>
</dbReference>
<evidence type="ECO:0000313" key="4">
    <source>
        <dbReference type="Proteomes" id="UP000002613"/>
    </source>
</evidence>
<dbReference type="AlphaFoldDB" id="D3S1D6"/>
<evidence type="ECO:0000313" key="3">
    <source>
        <dbReference type="EMBL" id="ADC66400.1"/>
    </source>
</evidence>
<dbReference type="Proteomes" id="UP000002613">
    <property type="component" value="Chromosome"/>
</dbReference>
<dbReference type="InterPro" id="IPR036518">
    <property type="entry name" value="CobE/GbiG_C_sf"/>
</dbReference>
<evidence type="ECO:0000259" key="2">
    <source>
        <dbReference type="Pfam" id="PF11760"/>
    </source>
</evidence>
<dbReference type="GeneID" id="8779815"/>
<dbReference type="KEGG" id="fpl:Ferp_2276"/>